<accession>A0ABW0RPN9</accession>
<evidence type="ECO:0000256" key="2">
    <source>
        <dbReference type="ARBA" id="ARBA00022692"/>
    </source>
</evidence>
<dbReference type="Proteomes" id="UP001596055">
    <property type="component" value="Unassembled WGS sequence"/>
</dbReference>
<evidence type="ECO:0000256" key="3">
    <source>
        <dbReference type="ARBA" id="ARBA00022989"/>
    </source>
</evidence>
<feature type="domain" description="O-antigen ligase-related" evidence="6">
    <location>
        <begin position="165"/>
        <end position="294"/>
    </location>
</feature>
<gene>
    <name evidence="7" type="ORF">ACFPQA_11090</name>
</gene>
<name>A0ABW0RPN9_9GAMM</name>
<feature type="transmembrane region" description="Helical" evidence="5">
    <location>
        <begin position="338"/>
        <end position="357"/>
    </location>
</feature>
<dbReference type="InterPro" id="IPR007016">
    <property type="entry name" value="O-antigen_ligase-rel_domated"/>
</dbReference>
<keyword evidence="3 5" id="KW-1133">Transmembrane helix</keyword>
<evidence type="ECO:0000313" key="7">
    <source>
        <dbReference type="EMBL" id="MFC5545603.1"/>
    </source>
</evidence>
<comment type="caution">
    <text evidence="7">The sequence shown here is derived from an EMBL/GenBank/DDBJ whole genome shotgun (WGS) entry which is preliminary data.</text>
</comment>
<evidence type="ECO:0000313" key="8">
    <source>
        <dbReference type="Proteomes" id="UP001596055"/>
    </source>
</evidence>
<feature type="transmembrane region" description="Helical" evidence="5">
    <location>
        <begin position="84"/>
        <end position="102"/>
    </location>
</feature>
<feature type="transmembrane region" description="Helical" evidence="5">
    <location>
        <begin position="198"/>
        <end position="216"/>
    </location>
</feature>
<feature type="transmembrane region" description="Helical" evidence="5">
    <location>
        <begin position="28"/>
        <end position="48"/>
    </location>
</feature>
<dbReference type="PANTHER" id="PTHR37422">
    <property type="entry name" value="TEICHURONIC ACID BIOSYNTHESIS PROTEIN TUAE"/>
    <property type="match status" value="1"/>
</dbReference>
<keyword evidence="2 5" id="KW-0812">Transmembrane</keyword>
<keyword evidence="4 5" id="KW-0472">Membrane</keyword>
<dbReference type="InterPro" id="IPR051533">
    <property type="entry name" value="WaaL-like"/>
</dbReference>
<dbReference type="GO" id="GO:0016874">
    <property type="term" value="F:ligase activity"/>
    <property type="evidence" value="ECO:0007669"/>
    <property type="project" value="UniProtKB-KW"/>
</dbReference>
<evidence type="ECO:0000256" key="5">
    <source>
        <dbReference type="SAM" id="Phobius"/>
    </source>
</evidence>
<feature type="transmembrane region" description="Helical" evidence="5">
    <location>
        <begin position="157"/>
        <end position="186"/>
    </location>
</feature>
<organism evidence="7 8">
    <name type="scientific">Marinobacter koreensis</name>
    <dbReference type="NCBI Taxonomy" id="335974"/>
    <lineage>
        <taxon>Bacteria</taxon>
        <taxon>Pseudomonadati</taxon>
        <taxon>Pseudomonadota</taxon>
        <taxon>Gammaproteobacteria</taxon>
        <taxon>Pseudomonadales</taxon>
        <taxon>Marinobacteraceae</taxon>
        <taxon>Marinobacter</taxon>
    </lineage>
</organism>
<protein>
    <submittedName>
        <fullName evidence="7">O-antigen ligase family protein</fullName>
    </submittedName>
</protein>
<dbReference type="PANTHER" id="PTHR37422:SF17">
    <property type="entry name" value="O-ANTIGEN LIGASE"/>
    <property type="match status" value="1"/>
</dbReference>
<comment type="subcellular location">
    <subcellularLocation>
        <location evidence="1">Membrane</location>
        <topology evidence="1">Multi-pass membrane protein</topology>
    </subcellularLocation>
</comment>
<feature type="transmembrane region" description="Helical" evidence="5">
    <location>
        <begin position="282"/>
        <end position="303"/>
    </location>
</feature>
<feature type="transmembrane region" description="Helical" evidence="5">
    <location>
        <begin position="315"/>
        <end position="332"/>
    </location>
</feature>
<dbReference type="EMBL" id="JBHSNL010000003">
    <property type="protein sequence ID" value="MFC5545603.1"/>
    <property type="molecule type" value="Genomic_DNA"/>
</dbReference>
<sequence>MSSGAALLALALIFRSDFNFPGRLCSQYKAPIILLFTTFFIAIVFSTLPSKGLKPLYDLLRAFTLLLTFSYLGKNFHSASILRGTSMVSVIFLTAIFLYLLWNSKSVDFAVQSNNWPKIFGLSYSRNIIATEIAIASIPLICILLDRKIYLTKTETYIYSTGLTIYCIILILSLSRGTLLAIAVTAFSAGMIFQRKKLITLIFLFIFLLLFAGNLISDNFILHSIFSGIYRGGDILSGRNAIYSATLDFIAQKPWFGYGPGTFKHLNVVDHFLHPHSMYLELVFSFGLLGSAALISSILWIYIRASRTLEKDDPLVKFSILLLIFFTTRGIFDIHLFVYEPWAIVFIALGAFCGKNAPQNRPHKERTPYY</sequence>
<keyword evidence="7" id="KW-0436">Ligase</keyword>
<dbReference type="Pfam" id="PF04932">
    <property type="entry name" value="Wzy_C"/>
    <property type="match status" value="1"/>
</dbReference>
<proteinExistence type="predicted"/>
<keyword evidence="8" id="KW-1185">Reference proteome</keyword>
<evidence type="ECO:0000256" key="4">
    <source>
        <dbReference type="ARBA" id="ARBA00023136"/>
    </source>
</evidence>
<reference evidence="8" key="1">
    <citation type="journal article" date="2019" name="Int. J. Syst. Evol. Microbiol.">
        <title>The Global Catalogue of Microorganisms (GCM) 10K type strain sequencing project: providing services to taxonomists for standard genome sequencing and annotation.</title>
        <authorList>
            <consortium name="The Broad Institute Genomics Platform"/>
            <consortium name="The Broad Institute Genome Sequencing Center for Infectious Disease"/>
            <person name="Wu L."/>
            <person name="Ma J."/>
        </authorList>
    </citation>
    <scope>NUCLEOTIDE SEQUENCE [LARGE SCALE GENOMIC DNA]</scope>
    <source>
        <strain evidence="8">CGMCC 4.1799</strain>
    </source>
</reference>
<feature type="transmembrane region" description="Helical" evidence="5">
    <location>
        <begin position="123"/>
        <end position="145"/>
    </location>
</feature>
<evidence type="ECO:0000256" key="1">
    <source>
        <dbReference type="ARBA" id="ARBA00004141"/>
    </source>
</evidence>
<evidence type="ECO:0000259" key="6">
    <source>
        <dbReference type="Pfam" id="PF04932"/>
    </source>
</evidence>
<dbReference type="RefSeq" id="WP_248160633.1">
    <property type="nucleotide sequence ID" value="NZ_JAKZAJ010000007.1"/>
</dbReference>